<organism evidence="1 2">
    <name type="scientific">Kutzneria kofuensis</name>
    <dbReference type="NCBI Taxonomy" id="103725"/>
    <lineage>
        <taxon>Bacteria</taxon>
        <taxon>Bacillati</taxon>
        <taxon>Actinomycetota</taxon>
        <taxon>Actinomycetes</taxon>
        <taxon>Pseudonocardiales</taxon>
        <taxon>Pseudonocardiaceae</taxon>
        <taxon>Kutzneria</taxon>
    </lineage>
</organism>
<sequence>MVDTRAARLGTLHELTKLVPVAIFAETLGYHPTTIERHSIASGATYAQYIGALTVGADSAP</sequence>
<evidence type="ECO:0000313" key="1">
    <source>
        <dbReference type="EMBL" id="MBB5898000.1"/>
    </source>
</evidence>
<gene>
    <name evidence="1" type="ORF">BJ998_009259</name>
</gene>
<reference evidence="1 2" key="1">
    <citation type="submission" date="2020-08" db="EMBL/GenBank/DDBJ databases">
        <title>Sequencing the genomes of 1000 actinobacteria strains.</title>
        <authorList>
            <person name="Klenk H.-P."/>
        </authorList>
    </citation>
    <scope>NUCLEOTIDE SEQUENCE [LARGE SCALE GENOMIC DNA]</scope>
    <source>
        <strain evidence="1 2">DSM 43851</strain>
    </source>
</reference>
<protein>
    <submittedName>
        <fullName evidence="1">Uncharacterized protein</fullName>
    </submittedName>
</protein>
<dbReference type="EMBL" id="JACHIR010000005">
    <property type="protein sequence ID" value="MBB5898000.1"/>
    <property type="molecule type" value="Genomic_DNA"/>
</dbReference>
<name>A0A7W9KSS1_9PSEU</name>
<dbReference type="Proteomes" id="UP000585638">
    <property type="component" value="Unassembled WGS sequence"/>
</dbReference>
<proteinExistence type="predicted"/>
<evidence type="ECO:0000313" key="2">
    <source>
        <dbReference type="Proteomes" id="UP000585638"/>
    </source>
</evidence>
<dbReference type="AlphaFoldDB" id="A0A7W9KSS1"/>
<accession>A0A7W9KSS1</accession>
<keyword evidence="2" id="KW-1185">Reference proteome</keyword>
<comment type="caution">
    <text evidence="1">The sequence shown here is derived from an EMBL/GenBank/DDBJ whole genome shotgun (WGS) entry which is preliminary data.</text>
</comment>
<dbReference type="RefSeq" id="WP_184870481.1">
    <property type="nucleotide sequence ID" value="NZ_BAAAWY010000021.1"/>
</dbReference>